<protein>
    <submittedName>
        <fullName evidence="1">DUF29 domain-containing protein</fullName>
    </submittedName>
</protein>
<dbReference type="AlphaFoldDB" id="A0A6B3NM76"/>
<dbReference type="PANTHER" id="PTHR34235">
    <property type="entry name" value="SLR1203 PROTEIN-RELATED"/>
    <property type="match status" value="1"/>
</dbReference>
<dbReference type="Pfam" id="PF01724">
    <property type="entry name" value="DUF29"/>
    <property type="match status" value="1"/>
</dbReference>
<name>A0A6B3NM76_9CYAN</name>
<proteinExistence type="predicted"/>
<dbReference type="PANTHER" id="PTHR34235:SF3">
    <property type="entry name" value="SLR1203 PROTEIN"/>
    <property type="match status" value="1"/>
</dbReference>
<sequence length="151" mass="17848">MPIPINYTTLYETDYLRWLETTLQKLRAQDYGNVDWQNLIEEIEDLGKSERRRLESNLAVILLHLLKWEFQPEQRKGGWEASIIEHRQRLNRALKDSPSLQPYLESIFAEIYVEARKRARAETGLPLDTFPTHCPYETTEVLDDDFLPGEK</sequence>
<accession>A0A6B3NM76</accession>
<organism evidence="1">
    <name type="scientific">Symploca sp. SIO1C4</name>
    <dbReference type="NCBI Taxonomy" id="2607765"/>
    <lineage>
        <taxon>Bacteria</taxon>
        <taxon>Bacillati</taxon>
        <taxon>Cyanobacteriota</taxon>
        <taxon>Cyanophyceae</taxon>
        <taxon>Coleofasciculales</taxon>
        <taxon>Coleofasciculaceae</taxon>
        <taxon>Symploca</taxon>
    </lineage>
</organism>
<gene>
    <name evidence="1" type="ORF">F6J89_31465</name>
</gene>
<dbReference type="EMBL" id="JAAHFQ010001022">
    <property type="protein sequence ID" value="NER32005.1"/>
    <property type="molecule type" value="Genomic_DNA"/>
</dbReference>
<dbReference type="InterPro" id="IPR002636">
    <property type="entry name" value="DUF29"/>
</dbReference>
<evidence type="ECO:0000313" key="1">
    <source>
        <dbReference type="EMBL" id="NER32005.1"/>
    </source>
</evidence>
<dbReference type="Gene3D" id="1.20.1220.20">
    <property type="entry name" value="Uncharcterised protein PF01724"/>
    <property type="match status" value="1"/>
</dbReference>
<reference evidence="1" key="1">
    <citation type="submission" date="2019-11" db="EMBL/GenBank/DDBJ databases">
        <title>Genomic insights into an expanded diversity of filamentous marine cyanobacteria reveals the extraordinary biosynthetic potential of Moorea and Okeania.</title>
        <authorList>
            <person name="Ferreira Leao T."/>
            <person name="Wang M."/>
            <person name="Moss N."/>
            <person name="Da Silva R."/>
            <person name="Sanders J."/>
            <person name="Nurk S."/>
            <person name="Gurevich A."/>
            <person name="Humphrey G."/>
            <person name="Reher R."/>
            <person name="Zhu Q."/>
            <person name="Belda-Ferre P."/>
            <person name="Glukhov E."/>
            <person name="Rex R."/>
            <person name="Dorrestein P.C."/>
            <person name="Knight R."/>
            <person name="Pevzner P."/>
            <person name="Gerwick W.H."/>
            <person name="Gerwick L."/>
        </authorList>
    </citation>
    <scope>NUCLEOTIDE SEQUENCE</scope>
    <source>
        <strain evidence="1">SIO1C4</strain>
    </source>
</reference>
<comment type="caution">
    <text evidence="1">The sequence shown here is derived from an EMBL/GenBank/DDBJ whole genome shotgun (WGS) entry which is preliminary data.</text>
</comment>